<dbReference type="Proteomes" id="UP000184268">
    <property type="component" value="Unassembled WGS sequence"/>
</dbReference>
<dbReference type="SMART" id="SM00267">
    <property type="entry name" value="GGDEF"/>
    <property type="match status" value="1"/>
</dbReference>
<dbReference type="InterPro" id="IPR000014">
    <property type="entry name" value="PAS"/>
</dbReference>
<dbReference type="PANTHER" id="PTHR44757:SF4">
    <property type="entry name" value="DIGUANYLATE CYCLASE DGCE-RELATED"/>
    <property type="match status" value="1"/>
</dbReference>
<dbReference type="PANTHER" id="PTHR44757">
    <property type="entry name" value="DIGUANYLATE CYCLASE DGCP"/>
    <property type="match status" value="1"/>
</dbReference>
<dbReference type="InterPro" id="IPR013656">
    <property type="entry name" value="PAS_4"/>
</dbReference>
<protein>
    <submittedName>
        <fullName evidence="4">Diguanylate cyclase/phosphodiesterase with PAS/PAC sensor(S)</fullName>
    </submittedName>
</protein>
<dbReference type="EMBL" id="FQXG01000005">
    <property type="protein sequence ID" value="SHH98101.1"/>
    <property type="molecule type" value="Genomic_DNA"/>
</dbReference>
<dbReference type="PROSITE" id="PS50113">
    <property type="entry name" value="PAC"/>
    <property type="match status" value="1"/>
</dbReference>
<dbReference type="InterPro" id="IPR043128">
    <property type="entry name" value="Rev_trsase/Diguanyl_cyclase"/>
</dbReference>
<dbReference type="SMART" id="SM00052">
    <property type="entry name" value="EAL"/>
    <property type="match status" value="1"/>
</dbReference>
<dbReference type="Pfam" id="PF00563">
    <property type="entry name" value="EAL"/>
    <property type="match status" value="1"/>
</dbReference>
<dbReference type="InterPro" id="IPR001633">
    <property type="entry name" value="EAL_dom"/>
</dbReference>
<dbReference type="CDD" id="cd01948">
    <property type="entry name" value="EAL"/>
    <property type="match status" value="1"/>
</dbReference>
<feature type="domain" description="PAC" evidence="1">
    <location>
        <begin position="374"/>
        <end position="427"/>
    </location>
</feature>
<reference evidence="4 5" key="1">
    <citation type="submission" date="2016-11" db="EMBL/GenBank/DDBJ databases">
        <authorList>
            <person name="Jaros S."/>
            <person name="Januszkiewicz K."/>
            <person name="Wedrychowicz H."/>
        </authorList>
    </citation>
    <scope>NUCLEOTIDE SEQUENCE [LARGE SCALE GENOMIC DNA]</scope>
    <source>
        <strain evidence="4 5">DSM 16917</strain>
    </source>
</reference>
<dbReference type="Pfam" id="PF00990">
    <property type="entry name" value="GGDEF"/>
    <property type="match status" value="1"/>
</dbReference>
<dbReference type="Gene3D" id="3.20.20.450">
    <property type="entry name" value="EAL domain"/>
    <property type="match status" value="1"/>
</dbReference>
<dbReference type="SUPFAM" id="SSF55073">
    <property type="entry name" value="Nucleotide cyclase"/>
    <property type="match status" value="1"/>
</dbReference>
<evidence type="ECO:0000259" key="1">
    <source>
        <dbReference type="PROSITE" id="PS50113"/>
    </source>
</evidence>
<evidence type="ECO:0000313" key="5">
    <source>
        <dbReference type="Proteomes" id="UP000184268"/>
    </source>
</evidence>
<feature type="domain" description="EAL" evidence="2">
    <location>
        <begin position="600"/>
        <end position="855"/>
    </location>
</feature>
<dbReference type="STRING" id="299255.SAMN02745129_3471"/>
<organism evidence="4 5">
    <name type="scientific">Ferrimonas marina</name>
    <dbReference type="NCBI Taxonomy" id="299255"/>
    <lineage>
        <taxon>Bacteria</taxon>
        <taxon>Pseudomonadati</taxon>
        <taxon>Pseudomonadota</taxon>
        <taxon>Gammaproteobacteria</taxon>
        <taxon>Alteromonadales</taxon>
        <taxon>Ferrimonadaceae</taxon>
        <taxon>Ferrimonas</taxon>
    </lineage>
</organism>
<gene>
    <name evidence="4" type="ORF">SAMN02745129_3471</name>
</gene>
<dbReference type="InterPro" id="IPR000160">
    <property type="entry name" value="GGDEF_dom"/>
</dbReference>
<keyword evidence="5" id="KW-1185">Reference proteome</keyword>
<evidence type="ECO:0000259" key="2">
    <source>
        <dbReference type="PROSITE" id="PS50883"/>
    </source>
</evidence>
<dbReference type="SUPFAM" id="SSF55785">
    <property type="entry name" value="PYP-like sensor domain (PAS domain)"/>
    <property type="match status" value="1"/>
</dbReference>
<sequence length="862" mass="96697">MKLSRRLMLLVFGLALPVLLLASLAIHFGVQHGVDRFSQHELAMERAQLHGSFEQLLQQRRDEALAVRGALEMGRTELLDHLLVKSYLARHRIFGVNHHGELRPLLPNSRPADGTTEAWMEQLEPALKNSSYQAERAGYGSLESTLLAIVSLPMKHRQWRGLLLVQPVNDELLRTMANSNPRIRNIVIEPDQSGSLSPLHLSTLFGAPLKLQPEFRTDGFDELNSDLFYLQLLQLAAILLTLAALFFLVGRATLSPLRRMLGQIEGQLPNHKQSQPLKMPVEGELGELASLCNDLFRERHHHRQQKNALLRAVSDAIVVVDHQGRIELVNPVAERLLAVDHGPVRQCTLANLVSGMAGQELHGALLELLGSGRVSQEGKVQIPRGRRWQTLEYSAARTLDGEGRTLGAVMVLRDMTHSEQMKQELQKKSERDQTTGLFNRHVFERTLEGLAKREGQHAVCYMDLNRFKLINDSCGHEAGDRMLRDVAQEMSQSIRQSDTLARIGGDEFGLILPDTSALEAARLLKALSERVHGITLYWDSGSYKVGVSIGVAFYRQDEQTPREAFKDAEIACSATKSNGGESQIHFFDSLDQDLAHQRNAPLWAMRINDAIVNDDLVLYYQPIEPVHGNHSNKRKVEILLRIKEEGGRILAPGQFIAAAERFNLMPQVDRAVIRKAFEWLGRNPQLWDTQVIAINLSGTTLSSDGLVNYIDQMASTYRIPTYTVCFEVTETAAIGNENHALEILHSLRRRGYAFALDDFGSGFASYGYLRQLPVDYVKIDGCFVRNLATNAKDYAIVKSIHDVCRVMGIETVAEFVEDQETLQRLKAIGVTYAQGYGIGRPKDLETYQPVVDPIEEMVEEFS</sequence>
<dbReference type="CDD" id="cd00130">
    <property type="entry name" value="PAS"/>
    <property type="match status" value="1"/>
</dbReference>
<dbReference type="Gene3D" id="3.30.450.20">
    <property type="entry name" value="PAS domain"/>
    <property type="match status" value="1"/>
</dbReference>
<dbReference type="AlphaFoldDB" id="A0A1M5XE64"/>
<dbReference type="OrthoDB" id="9816034at2"/>
<dbReference type="CDD" id="cd01949">
    <property type="entry name" value="GGDEF"/>
    <property type="match status" value="1"/>
</dbReference>
<dbReference type="InterPro" id="IPR035919">
    <property type="entry name" value="EAL_sf"/>
</dbReference>
<dbReference type="InterPro" id="IPR029787">
    <property type="entry name" value="Nucleotide_cyclase"/>
</dbReference>
<dbReference type="NCBIfam" id="TIGR00229">
    <property type="entry name" value="sensory_box"/>
    <property type="match status" value="1"/>
</dbReference>
<dbReference type="RefSeq" id="WP_067661657.1">
    <property type="nucleotide sequence ID" value="NZ_FQXG01000005.1"/>
</dbReference>
<proteinExistence type="predicted"/>
<dbReference type="PROSITE" id="PS50887">
    <property type="entry name" value="GGDEF"/>
    <property type="match status" value="1"/>
</dbReference>
<dbReference type="SUPFAM" id="SSF141868">
    <property type="entry name" value="EAL domain-like"/>
    <property type="match status" value="1"/>
</dbReference>
<feature type="domain" description="GGDEF" evidence="3">
    <location>
        <begin position="455"/>
        <end position="589"/>
    </location>
</feature>
<dbReference type="InterPro" id="IPR035965">
    <property type="entry name" value="PAS-like_dom_sf"/>
</dbReference>
<name>A0A1M5XE64_9GAMM</name>
<dbReference type="PROSITE" id="PS50883">
    <property type="entry name" value="EAL"/>
    <property type="match status" value="1"/>
</dbReference>
<dbReference type="Gene3D" id="3.30.70.270">
    <property type="match status" value="1"/>
</dbReference>
<dbReference type="InterPro" id="IPR052155">
    <property type="entry name" value="Biofilm_reg_signaling"/>
</dbReference>
<dbReference type="Pfam" id="PF08448">
    <property type="entry name" value="PAS_4"/>
    <property type="match status" value="1"/>
</dbReference>
<evidence type="ECO:0000259" key="3">
    <source>
        <dbReference type="PROSITE" id="PS50887"/>
    </source>
</evidence>
<dbReference type="InterPro" id="IPR000700">
    <property type="entry name" value="PAS-assoc_C"/>
</dbReference>
<accession>A0A1M5XE64</accession>
<dbReference type="NCBIfam" id="TIGR00254">
    <property type="entry name" value="GGDEF"/>
    <property type="match status" value="1"/>
</dbReference>
<evidence type="ECO:0000313" key="4">
    <source>
        <dbReference type="EMBL" id="SHH98101.1"/>
    </source>
</evidence>